<reference evidence="2 3" key="1">
    <citation type="journal article" date="2017" name="Int. J. Parasitol.">
        <title>The genome of the protozoan parasite Cystoisospora suis and a reverse vaccinology approach to identify vaccine candidates.</title>
        <authorList>
            <person name="Palmieri N."/>
            <person name="Shrestha A."/>
            <person name="Ruttkowski B."/>
            <person name="Beck T."/>
            <person name="Vogl C."/>
            <person name="Tomley F."/>
            <person name="Blake D.P."/>
            <person name="Joachim A."/>
        </authorList>
    </citation>
    <scope>NUCLEOTIDE SEQUENCE [LARGE SCALE GENOMIC DNA]</scope>
    <source>
        <strain evidence="2 3">Wien I</strain>
    </source>
</reference>
<gene>
    <name evidence="2" type="ORF">CSUI_004867</name>
</gene>
<dbReference type="AlphaFoldDB" id="A0A2C6KZJ1"/>
<name>A0A2C6KZJ1_9APIC</name>
<feature type="non-terminal residue" evidence="2">
    <location>
        <position position="1"/>
    </location>
</feature>
<keyword evidence="1" id="KW-1133">Transmembrane helix</keyword>
<evidence type="ECO:0000313" key="2">
    <source>
        <dbReference type="EMBL" id="PHJ21292.1"/>
    </source>
</evidence>
<protein>
    <submittedName>
        <fullName evidence="2">Glycosylphosphatidylinositol anchor attachment protein 1</fullName>
    </submittedName>
</protein>
<dbReference type="Proteomes" id="UP000221165">
    <property type="component" value="Unassembled WGS sequence"/>
</dbReference>
<dbReference type="RefSeq" id="XP_067922976.1">
    <property type="nucleotide sequence ID" value="XM_068065048.1"/>
</dbReference>
<comment type="caution">
    <text evidence="2">The sequence shown here is derived from an EMBL/GenBank/DDBJ whole genome shotgun (WGS) entry which is preliminary data.</text>
</comment>
<evidence type="ECO:0000256" key="1">
    <source>
        <dbReference type="SAM" id="Phobius"/>
    </source>
</evidence>
<dbReference type="VEuPathDB" id="ToxoDB:CSUI_004867"/>
<proteinExistence type="predicted"/>
<evidence type="ECO:0000313" key="3">
    <source>
        <dbReference type="Proteomes" id="UP000221165"/>
    </source>
</evidence>
<keyword evidence="3" id="KW-1185">Reference proteome</keyword>
<feature type="transmembrane region" description="Helical" evidence="1">
    <location>
        <begin position="96"/>
        <end position="115"/>
    </location>
</feature>
<organism evidence="2 3">
    <name type="scientific">Cystoisospora suis</name>
    <dbReference type="NCBI Taxonomy" id="483139"/>
    <lineage>
        <taxon>Eukaryota</taxon>
        <taxon>Sar</taxon>
        <taxon>Alveolata</taxon>
        <taxon>Apicomplexa</taxon>
        <taxon>Conoidasida</taxon>
        <taxon>Coccidia</taxon>
        <taxon>Eucoccidiorida</taxon>
        <taxon>Eimeriorina</taxon>
        <taxon>Sarcocystidae</taxon>
        <taxon>Cystoisospora</taxon>
    </lineage>
</organism>
<accession>A0A2C6KZJ1</accession>
<keyword evidence="1" id="KW-0812">Transmembrane</keyword>
<sequence>FFQWLSQGSLFRYLHSSVPFYSPSSSISGVSTPPQIGEGVPAEGERSSLFSSLHPSSSFHPYLHFLYLPERPNSFLLFLYSTARDHVCVKTCNLLIFYYGIVPFFFFLLLVFLFLPPSH</sequence>
<dbReference type="EMBL" id="MIGC01002330">
    <property type="protein sequence ID" value="PHJ21292.1"/>
    <property type="molecule type" value="Genomic_DNA"/>
</dbReference>
<keyword evidence="1" id="KW-0472">Membrane</keyword>
<dbReference type="GeneID" id="94428259"/>